<evidence type="ECO:0008006" key="3">
    <source>
        <dbReference type="Google" id="ProtNLM"/>
    </source>
</evidence>
<dbReference type="GO" id="GO:2000042">
    <property type="term" value="P:negative regulation of double-strand break repair via homologous recombination"/>
    <property type="evidence" value="ECO:0007669"/>
    <property type="project" value="TreeGrafter"/>
</dbReference>
<dbReference type="PANTHER" id="PTHR33962:SF1">
    <property type="entry name" value="RECQ-MEDIATED GENOME INSTABILITY PROTEIN 2"/>
    <property type="match status" value="1"/>
</dbReference>
<organism evidence="1 2">
    <name type="scientific">Exaiptasia diaphana</name>
    <name type="common">Tropical sea anemone</name>
    <name type="synonym">Aiptasia pulchella</name>
    <dbReference type="NCBI Taxonomy" id="2652724"/>
    <lineage>
        <taxon>Eukaryota</taxon>
        <taxon>Metazoa</taxon>
        <taxon>Cnidaria</taxon>
        <taxon>Anthozoa</taxon>
        <taxon>Hexacorallia</taxon>
        <taxon>Actiniaria</taxon>
        <taxon>Aiptasiidae</taxon>
        <taxon>Exaiptasia</taxon>
    </lineage>
</organism>
<dbReference type="GO" id="GO:0033045">
    <property type="term" value="P:regulation of sister chromatid segregation"/>
    <property type="evidence" value="ECO:0007669"/>
    <property type="project" value="TreeGrafter"/>
</dbReference>
<reference evidence="1" key="1">
    <citation type="submission" date="2022-11" db="UniProtKB">
        <authorList>
            <consortium name="EnsemblMetazoa"/>
        </authorList>
    </citation>
    <scope>IDENTIFICATION</scope>
</reference>
<dbReference type="GO" id="GO:0043007">
    <property type="term" value="P:maintenance of rDNA"/>
    <property type="evidence" value="ECO:0007669"/>
    <property type="project" value="TreeGrafter"/>
</dbReference>
<evidence type="ECO:0000313" key="1">
    <source>
        <dbReference type="EnsemblMetazoa" id="XP_020903062.1"/>
    </source>
</evidence>
<dbReference type="Proteomes" id="UP000887567">
    <property type="component" value="Unplaced"/>
</dbReference>
<dbReference type="GO" id="GO:0016607">
    <property type="term" value="C:nuclear speck"/>
    <property type="evidence" value="ECO:0007669"/>
    <property type="project" value="TreeGrafter"/>
</dbReference>
<protein>
    <recommendedName>
        <fullName evidence="3">RecQ-mediated genome instability protein 2</fullName>
    </recommendedName>
</protein>
<name>A0A913XE65_EXADI</name>
<accession>A0A913XE65</accession>
<evidence type="ECO:0000313" key="2">
    <source>
        <dbReference type="Proteomes" id="UP000887567"/>
    </source>
</evidence>
<dbReference type="InterPro" id="IPR012340">
    <property type="entry name" value="NA-bd_OB-fold"/>
</dbReference>
<dbReference type="EnsemblMetazoa" id="XM_021047403.1">
    <property type="protein sequence ID" value="XP_020903062.1"/>
    <property type="gene ID" value="LOC110241537"/>
</dbReference>
<dbReference type="Gene3D" id="2.40.50.140">
    <property type="entry name" value="Nucleic acid-binding proteins"/>
    <property type="match status" value="1"/>
</dbReference>
<dbReference type="PANTHER" id="PTHR33962">
    <property type="entry name" value="RECQ-MEDIATED GENOME INSTABILITY PROTEIN 2 RMI2"/>
    <property type="match status" value="1"/>
</dbReference>
<keyword evidence="2" id="KW-1185">Reference proteome</keyword>
<dbReference type="AlphaFoldDB" id="A0A913XE65"/>
<dbReference type="OMA" id="GMYVMIA"/>
<dbReference type="GO" id="GO:0006281">
    <property type="term" value="P:DNA repair"/>
    <property type="evidence" value="ECO:0007669"/>
    <property type="project" value="TreeGrafter"/>
</dbReference>
<dbReference type="GeneID" id="110241537"/>
<dbReference type="OrthoDB" id="10024265at2759"/>
<dbReference type="Pfam" id="PF16100">
    <property type="entry name" value="RMI2"/>
    <property type="match status" value="1"/>
</dbReference>
<dbReference type="InterPro" id="IPR032245">
    <property type="entry name" value="RMI2"/>
</dbReference>
<sequence>MTEKTSILNLPARKFFVVQLTNCFQVDKDEEEWIYQGTLDLPLRFNQVWIQGFVVLVSADGNDVLVDDGTGVAHATGVVKLVKNFTIIKGMYVMVAGQLKTTGKSSTQTFPSYPTIRILKFADKSEFRSSETLWMLEVMDLQRATSTSLR</sequence>
<proteinExistence type="predicted"/>
<dbReference type="GO" id="GO:0005829">
    <property type="term" value="C:cytosol"/>
    <property type="evidence" value="ECO:0007669"/>
    <property type="project" value="TreeGrafter"/>
</dbReference>
<dbReference type="RefSeq" id="XP_020903062.1">
    <property type="nucleotide sequence ID" value="XM_021047403.1"/>
</dbReference>
<dbReference type="KEGG" id="epa:110241537"/>